<evidence type="ECO:0000313" key="1">
    <source>
        <dbReference type="EMBL" id="KAK4502612.1"/>
    </source>
</evidence>
<dbReference type="Gene3D" id="3.80.10.10">
    <property type="entry name" value="Ribonuclease Inhibitor"/>
    <property type="match status" value="1"/>
</dbReference>
<dbReference type="Proteomes" id="UP001305779">
    <property type="component" value="Unassembled WGS sequence"/>
</dbReference>
<comment type="caution">
    <text evidence="1">The sequence shown here is derived from an EMBL/GenBank/DDBJ whole genome shotgun (WGS) entry which is preliminary data.</text>
</comment>
<sequence length="456" mass="51932">MGDSAVDRALALPELLALILDFLEDDHLSLSSAIRVNTFWNEHGEKVLWREPPSRVLLHLPEDRRQKYANYVEALAFDEGPDCAAHAQYAKLQFPQLRYVSIDTYRPSGITPWIRQYLQPNLREFSFYGGDAHDDIRELLVDHCPRLRMLLIDNIGSDVPELGFVEFLKHFRELDNISLHYSKYKNVPDDVFCHLAGLDSLRTLALQNLLPGSAVRLMNETVEKPFRHLENLDLYTRASLLPAIVPVIKGVKKLDLKINADTMLQVIPCISPLQDLEVLILTFQFSGGIILEDFMCLKKFPKLRTLEIADYGDFQIPATIETLNNVFKCLPFLESLDLAAVFEDSTAYLTALGQNCRNLEECSLGGTFYLEKLRDVPAPLFPSLGSLELDFVDAWDPDITGQIARVAAEEIRRHAPTLEDLVIANDTQYAKRVARHWKELSLHVTFQLGYARLRLL</sequence>
<gene>
    <name evidence="1" type="ORF">PRZ48_006038</name>
</gene>
<organism evidence="1 2">
    <name type="scientific">Zasmidium cellare</name>
    <name type="common">Wine cellar mold</name>
    <name type="synonym">Racodium cellare</name>
    <dbReference type="NCBI Taxonomy" id="395010"/>
    <lineage>
        <taxon>Eukaryota</taxon>
        <taxon>Fungi</taxon>
        <taxon>Dikarya</taxon>
        <taxon>Ascomycota</taxon>
        <taxon>Pezizomycotina</taxon>
        <taxon>Dothideomycetes</taxon>
        <taxon>Dothideomycetidae</taxon>
        <taxon>Mycosphaerellales</taxon>
        <taxon>Mycosphaerellaceae</taxon>
        <taxon>Zasmidium</taxon>
    </lineage>
</organism>
<accession>A0ABR0EMA8</accession>
<dbReference type="EMBL" id="JAXOVC010000004">
    <property type="protein sequence ID" value="KAK4502612.1"/>
    <property type="molecule type" value="Genomic_DNA"/>
</dbReference>
<dbReference type="SUPFAM" id="SSF52058">
    <property type="entry name" value="L domain-like"/>
    <property type="match status" value="1"/>
</dbReference>
<name>A0ABR0EMA8_ZASCE</name>
<keyword evidence="2" id="KW-1185">Reference proteome</keyword>
<evidence type="ECO:0000313" key="2">
    <source>
        <dbReference type="Proteomes" id="UP001305779"/>
    </source>
</evidence>
<reference evidence="1 2" key="1">
    <citation type="journal article" date="2023" name="G3 (Bethesda)">
        <title>A chromosome-level genome assembly of Zasmidium syzygii isolated from banana leaves.</title>
        <authorList>
            <person name="van Westerhoven A.C."/>
            <person name="Mehrabi R."/>
            <person name="Talebi R."/>
            <person name="Steentjes M.B.F."/>
            <person name="Corcolon B."/>
            <person name="Chong P.A."/>
            <person name="Kema G.H.J."/>
            <person name="Seidl M.F."/>
        </authorList>
    </citation>
    <scope>NUCLEOTIDE SEQUENCE [LARGE SCALE GENOMIC DNA]</scope>
    <source>
        <strain evidence="1 2">P124</strain>
    </source>
</reference>
<protein>
    <recommendedName>
        <fullName evidence="3">F-box domain-containing protein</fullName>
    </recommendedName>
</protein>
<proteinExistence type="predicted"/>
<dbReference type="InterPro" id="IPR032675">
    <property type="entry name" value="LRR_dom_sf"/>
</dbReference>
<evidence type="ECO:0008006" key="3">
    <source>
        <dbReference type="Google" id="ProtNLM"/>
    </source>
</evidence>